<gene>
    <name evidence="1" type="ORF">CB5_LOCUS13296</name>
</gene>
<proteinExistence type="predicted"/>
<dbReference type="EMBL" id="LR862148">
    <property type="protein sequence ID" value="CAD1830085.1"/>
    <property type="molecule type" value="Genomic_DNA"/>
</dbReference>
<name>A0A6V7PGV2_ANACO</name>
<dbReference type="AlphaFoldDB" id="A0A6V7PGV2"/>
<organism evidence="1">
    <name type="scientific">Ananas comosus var. bracteatus</name>
    <name type="common">red pineapple</name>
    <dbReference type="NCBI Taxonomy" id="296719"/>
    <lineage>
        <taxon>Eukaryota</taxon>
        <taxon>Viridiplantae</taxon>
        <taxon>Streptophyta</taxon>
        <taxon>Embryophyta</taxon>
        <taxon>Tracheophyta</taxon>
        <taxon>Spermatophyta</taxon>
        <taxon>Magnoliopsida</taxon>
        <taxon>Liliopsida</taxon>
        <taxon>Poales</taxon>
        <taxon>Bromeliaceae</taxon>
        <taxon>Bromelioideae</taxon>
        <taxon>Ananas</taxon>
    </lineage>
</organism>
<accession>A0A6V7PGV2</accession>
<evidence type="ECO:0000313" key="1">
    <source>
        <dbReference type="EMBL" id="CAD1830085.1"/>
    </source>
</evidence>
<protein>
    <submittedName>
        <fullName evidence="1">Uncharacterized protein</fullName>
    </submittedName>
</protein>
<reference evidence="1" key="1">
    <citation type="submission" date="2020-07" db="EMBL/GenBank/DDBJ databases">
        <authorList>
            <person name="Lin J."/>
        </authorList>
    </citation>
    <scope>NUCLEOTIDE SEQUENCE</scope>
</reference>
<sequence>MNELLHSASCNYASIVSNLMANLKVATPGQPRLTLNLIGEENLRSHTETVCGTTTSAPSEVLRRLVLRWSDHRQAKTDYTLESRNNFRKRRIAIWRSFAKSRKSSGQTGQRSPQEADCKCRQAIGTRVKSQLDLGDKGLDLESGVGCVRRFRRPGANEPLSWRLCDDFAAGWLASLWILPPVD</sequence>